<gene>
    <name evidence="1" type="ORF">A6M21_07905</name>
</gene>
<protein>
    <recommendedName>
        <fullName evidence="3">Peptidase U32</fullName>
    </recommendedName>
</protein>
<evidence type="ECO:0000313" key="2">
    <source>
        <dbReference type="Proteomes" id="UP000078532"/>
    </source>
</evidence>
<dbReference type="EMBL" id="LYVF01000106">
    <property type="protein sequence ID" value="OAT83600.1"/>
    <property type="molecule type" value="Genomic_DNA"/>
</dbReference>
<accession>A0A1B7LFX5</accession>
<comment type="caution">
    <text evidence="1">The sequence shown here is derived from an EMBL/GenBank/DDBJ whole genome shotgun (WGS) entry which is preliminary data.</text>
</comment>
<sequence length="407" mass="45998">MSSSYSLAFNWDEGLIDDCARLNKTGRGIQVGEFFGSLRFSPVGSGRPGMYLAGVDFEQAARQVALMHARGIRFAYIANAPCLGNREFKNDYAARLLAFFDQIVNGLGADTVVLTVPYLIEMVKRNFPRVGVKASVIAHINSIPLLMHFQELGVDMIVLDYMQNRNFPFLREAVKAARVPLELHTNDCCLYGCPYRQYHYNINGHADQEDYLSRANSIQVDYCLLKCGLYFYRHPEELIKSRWIRPEDVEVYERIGINHFKGGNRQWERERLRRLAGAYLARRWDGNLLELLAVARTEVGETNAKKPPGMSGREWEQALDFRAGLRPGVPVELDNRALDGFLEHFFTQDCQLACGRCRYCASVAERAVRINEPDALEQWLSLQESRAAELAAGAGQAQGGTGKCILR</sequence>
<dbReference type="InterPro" id="IPR051454">
    <property type="entry name" value="RNA/ubiquinone_mod_enzymes"/>
</dbReference>
<dbReference type="SUPFAM" id="SSF51391">
    <property type="entry name" value="Thiamin phosphate synthase"/>
    <property type="match status" value="1"/>
</dbReference>
<evidence type="ECO:0008006" key="3">
    <source>
        <dbReference type="Google" id="ProtNLM"/>
    </source>
</evidence>
<dbReference type="RefSeq" id="WP_066667452.1">
    <property type="nucleotide sequence ID" value="NZ_LYVF01000106.1"/>
</dbReference>
<dbReference type="STRING" id="1838280.A6M21_07905"/>
<evidence type="ECO:0000313" key="1">
    <source>
        <dbReference type="EMBL" id="OAT83600.1"/>
    </source>
</evidence>
<organism evidence="1 2">
    <name type="scientific">Desulfotomaculum copahuensis</name>
    <dbReference type="NCBI Taxonomy" id="1838280"/>
    <lineage>
        <taxon>Bacteria</taxon>
        <taxon>Bacillati</taxon>
        <taxon>Bacillota</taxon>
        <taxon>Clostridia</taxon>
        <taxon>Eubacteriales</taxon>
        <taxon>Desulfotomaculaceae</taxon>
        <taxon>Desulfotomaculum</taxon>
    </lineage>
</organism>
<name>A0A1B7LFX5_9FIRM</name>
<dbReference type="InterPro" id="IPR036206">
    <property type="entry name" value="ThiamineP_synth_sf"/>
</dbReference>
<dbReference type="OrthoDB" id="9805982at2"/>
<keyword evidence="2" id="KW-1185">Reference proteome</keyword>
<dbReference type="PANTHER" id="PTHR30217">
    <property type="entry name" value="PEPTIDASE U32 FAMILY"/>
    <property type="match status" value="1"/>
</dbReference>
<dbReference type="PANTHER" id="PTHR30217:SF10">
    <property type="entry name" value="23S RRNA 5-HYDROXYCYTIDINE C2501 SYNTHASE"/>
    <property type="match status" value="1"/>
</dbReference>
<reference evidence="1 2" key="1">
    <citation type="submission" date="2016-04" db="EMBL/GenBank/DDBJ databases">
        <authorList>
            <person name="Evans L.H."/>
            <person name="Alamgir A."/>
            <person name="Owens N."/>
            <person name="Weber N.D."/>
            <person name="Virtaneva K."/>
            <person name="Barbian K."/>
            <person name="Babar A."/>
            <person name="Rosenke K."/>
        </authorList>
    </citation>
    <scope>NUCLEOTIDE SEQUENCE [LARGE SCALE GENOMIC DNA]</scope>
    <source>
        <strain evidence="1 2">LMa1</strain>
    </source>
</reference>
<dbReference type="AlphaFoldDB" id="A0A1B7LFX5"/>
<proteinExistence type="predicted"/>
<dbReference type="Proteomes" id="UP000078532">
    <property type="component" value="Unassembled WGS sequence"/>
</dbReference>